<organism evidence="4 5">
    <name type="scientific">Mucilaginibacter conchicola</name>
    <dbReference type="NCBI Taxonomy" id="2303333"/>
    <lineage>
        <taxon>Bacteria</taxon>
        <taxon>Pseudomonadati</taxon>
        <taxon>Bacteroidota</taxon>
        <taxon>Sphingobacteriia</taxon>
        <taxon>Sphingobacteriales</taxon>
        <taxon>Sphingobacteriaceae</taxon>
        <taxon>Mucilaginibacter</taxon>
    </lineage>
</organism>
<dbReference type="OrthoDB" id="1235794at2"/>
<dbReference type="NCBIfam" id="NF004824">
    <property type="entry name" value="PRK06180.1"/>
    <property type="match status" value="1"/>
</dbReference>
<evidence type="ECO:0000256" key="2">
    <source>
        <dbReference type="ARBA" id="ARBA00023002"/>
    </source>
</evidence>
<dbReference type="Proteomes" id="UP000264217">
    <property type="component" value="Unassembled WGS sequence"/>
</dbReference>
<evidence type="ECO:0000313" key="5">
    <source>
        <dbReference type="Proteomes" id="UP000264217"/>
    </source>
</evidence>
<dbReference type="PANTHER" id="PTHR43976">
    <property type="entry name" value="SHORT CHAIN DEHYDROGENASE"/>
    <property type="match status" value="1"/>
</dbReference>
<name>A0A372P1H9_9SPHI</name>
<dbReference type="CDD" id="cd05374">
    <property type="entry name" value="17beta-HSD-like_SDR_c"/>
    <property type="match status" value="1"/>
</dbReference>
<dbReference type="Pfam" id="PF00106">
    <property type="entry name" value="adh_short"/>
    <property type="match status" value="1"/>
</dbReference>
<proteinExistence type="inferred from homology"/>
<protein>
    <submittedName>
        <fullName evidence="4">SDR family NAD(P)-dependent oxidoreductase</fullName>
    </submittedName>
</protein>
<dbReference type="InterPro" id="IPR002347">
    <property type="entry name" value="SDR_fam"/>
</dbReference>
<dbReference type="AlphaFoldDB" id="A0A372P1H9"/>
<dbReference type="Gene3D" id="3.40.50.720">
    <property type="entry name" value="NAD(P)-binding Rossmann-like Domain"/>
    <property type="match status" value="1"/>
</dbReference>
<dbReference type="PANTHER" id="PTHR43976:SF16">
    <property type="entry name" value="SHORT-CHAIN DEHYDROGENASE_REDUCTASE FAMILY PROTEIN"/>
    <property type="match status" value="1"/>
</dbReference>
<dbReference type="InterPro" id="IPR051911">
    <property type="entry name" value="SDR_oxidoreductase"/>
</dbReference>
<dbReference type="RefSeq" id="WP_117391339.1">
    <property type="nucleotide sequence ID" value="NZ_QWDC01000001.1"/>
</dbReference>
<accession>A0A372P1H9</accession>
<keyword evidence="5" id="KW-1185">Reference proteome</keyword>
<keyword evidence="2" id="KW-0560">Oxidoreductase</keyword>
<dbReference type="InterPro" id="IPR036291">
    <property type="entry name" value="NAD(P)-bd_dom_sf"/>
</dbReference>
<dbReference type="PRINTS" id="PR00081">
    <property type="entry name" value="GDHRDH"/>
</dbReference>
<dbReference type="PRINTS" id="PR00080">
    <property type="entry name" value="SDRFAMILY"/>
</dbReference>
<reference evidence="4 5" key="1">
    <citation type="submission" date="2018-08" db="EMBL/GenBank/DDBJ databases">
        <title>Mucilaginibacter sp. MYSH2.</title>
        <authorList>
            <person name="Seo T."/>
        </authorList>
    </citation>
    <scope>NUCLEOTIDE SEQUENCE [LARGE SCALE GENOMIC DNA]</scope>
    <source>
        <strain evidence="4 5">MYSH2</strain>
    </source>
</reference>
<evidence type="ECO:0000256" key="3">
    <source>
        <dbReference type="RuleBase" id="RU000363"/>
    </source>
</evidence>
<dbReference type="NCBIfam" id="NF006114">
    <property type="entry name" value="PRK08263.1"/>
    <property type="match status" value="1"/>
</dbReference>
<comment type="caution">
    <text evidence="4">The sequence shown here is derived from an EMBL/GenBank/DDBJ whole genome shotgun (WGS) entry which is preliminary data.</text>
</comment>
<dbReference type="EMBL" id="QWDC01000001">
    <property type="protein sequence ID" value="RFZ95789.1"/>
    <property type="molecule type" value="Genomic_DNA"/>
</dbReference>
<comment type="similarity">
    <text evidence="1 3">Belongs to the short-chain dehydrogenases/reductases (SDR) family.</text>
</comment>
<evidence type="ECO:0000313" key="4">
    <source>
        <dbReference type="EMBL" id="RFZ95789.1"/>
    </source>
</evidence>
<dbReference type="SUPFAM" id="SSF51735">
    <property type="entry name" value="NAD(P)-binding Rossmann-fold domains"/>
    <property type="match status" value="1"/>
</dbReference>
<evidence type="ECO:0000256" key="1">
    <source>
        <dbReference type="ARBA" id="ARBA00006484"/>
    </source>
</evidence>
<sequence length="293" mass="31653">MAKVWFITGSSRGLGRSLTEAVLANGDKVAATARNIDSLKDLADKYPDAIYPIQLDVTDYGQVHKVIADTVAHLGRIDVLVNNAGFGITGAVEAYSDEQVRSQLETNLYAPVEITRAVLPHMRKQRAGHILQISSIGGRVGSGGVSIYQAAKFGLSGFSEGLAIEVADLGIKVTCIEPGGFRTDWAGDSMTYAPEIEAYTTVNKRIETFKSGNFKPIGDPDKAAKVMIDVVNMPEPPLHLLLGSEAVGIVKHSEAAKLRELEKWEQTSLSTDADDAENFFESEAGKRFLSLKK</sequence>
<gene>
    <name evidence="4" type="ORF">D0C36_02675</name>
</gene>
<dbReference type="GO" id="GO:0016491">
    <property type="term" value="F:oxidoreductase activity"/>
    <property type="evidence" value="ECO:0007669"/>
    <property type="project" value="UniProtKB-KW"/>
</dbReference>